<dbReference type="NCBIfam" id="NF003545">
    <property type="entry name" value="PRK05205.1-1"/>
    <property type="match status" value="1"/>
</dbReference>
<keyword evidence="2 4" id="KW-0805">Transcription regulation</keyword>
<evidence type="ECO:0000256" key="3">
    <source>
        <dbReference type="ARBA" id="ARBA00023163"/>
    </source>
</evidence>
<dbReference type="PANTHER" id="PTHR11608:SF0">
    <property type="entry name" value="BIFUNCTIONAL PROTEIN PYRR"/>
    <property type="match status" value="1"/>
</dbReference>
<keyword evidence="3 4" id="KW-0804">Transcription</keyword>
<dbReference type="CDD" id="cd06223">
    <property type="entry name" value="PRTases_typeI"/>
    <property type="match status" value="1"/>
</dbReference>
<comment type="function">
    <text evidence="4">Also displays a weak uracil phosphoribosyltransferase activity which is not physiologically significant.</text>
</comment>
<accession>A0AA48GQV0</accession>
<dbReference type="InterPro" id="IPR023050">
    <property type="entry name" value="PyrR"/>
</dbReference>
<dbReference type="NCBIfam" id="NF003549">
    <property type="entry name" value="PRK05205.1-5"/>
    <property type="match status" value="1"/>
</dbReference>
<dbReference type="GO" id="GO:0004845">
    <property type="term" value="F:uracil phosphoribosyltransferase activity"/>
    <property type="evidence" value="ECO:0007669"/>
    <property type="project" value="UniProtKB-UniRule"/>
</dbReference>
<keyword evidence="7" id="KW-1185">Reference proteome</keyword>
<name>A0AA48GQV0_9BACT</name>
<evidence type="ECO:0000256" key="2">
    <source>
        <dbReference type="ARBA" id="ARBA00023015"/>
    </source>
</evidence>
<evidence type="ECO:0000256" key="4">
    <source>
        <dbReference type="HAMAP-Rule" id="MF_01219"/>
    </source>
</evidence>
<protein>
    <recommendedName>
        <fullName evidence="4">Bifunctional protein PyrR</fullName>
    </recommendedName>
    <domain>
        <recommendedName>
            <fullName evidence="4">Pyrimidine operon regulatory protein</fullName>
        </recommendedName>
    </domain>
    <domain>
        <recommendedName>
            <fullName evidence="4">Uracil phosphoribosyltransferase</fullName>
            <shortName evidence="4">UPRTase</shortName>
            <ecNumber evidence="4">2.4.2.9</ecNumber>
        </recommendedName>
    </domain>
</protein>
<dbReference type="KEGG" id="msil:METEAL_36180"/>
<dbReference type="RefSeq" id="WP_316413120.1">
    <property type="nucleotide sequence ID" value="NZ_AP027080.1"/>
</dbReference>
<proteinExistence type="inferred from homology"/>
<dbReference type="InterPro" id="IPR050137">
    <property type="entry name" value="PyrR_bifunctional"/>
</dbReference>
<feature type="short sequence motif" description="PRPP-binding" evidence="4">
    <location>
        <begin position="101"/>
        <end position="113"/>
    </location>
</feature>
<keyword evidence="4" id="KW-0808">Transferase</keyword>
<evidence type="ECO:0000259" key="5">
    <source>
        <dbReference type="Pfam" id="PF00156"/>
    </source>
</evidence>
<comment type="similarity">
    <text evidence="1 4">Belongs to the purine/pyrimidine phosphoribosyltransferase family. PyrR subfamily.</text>
</comment>
<dbReference type="HAMAP" id="MF_01219">
    <property type="entry name" value="PyrR"/>
    <property type="match status" value="1"/>
</dbReference>
<dbReference type="Pfam" id="PF00156">
    <property type="entry name" value="Pribosyltran"/>
    <property type="match status" value="1"/>
</dbReference>
<gene>
    <name evidence="4 6" type="primary">pyrR</name>
    <name evidence="6" type="ORF">METEAL_36180</name>
</gene>
<evidence type="ECO:0000256" key="1">
    <source>
        <dbReference type="ARBA" id="ARBA00005565"/>
    </source>
</evidence>
<comment type="function">
    <text evidence="4">Regulates the transcription of the pyrimidine nucleotide (pyr) operon in response to exogenous pyrimidines.</text>
</comment>
<comment type="catalytic activity">
    <reaction evidence="4">
        <text>UMP + diphosphate = 5-phospho-alpha-D-ribose 1-diphosphate + uracil</text>
        <dbReference type="Rhea" id="RHEA:13017"/>
        <dbReference type="ChEBI" id="CHEBI:17568"/>
        <dbReference type="ChEBI" id="CHEBI:33019"/>
        <dbReference type="ChEBI" id="CHEBI:57865"/>
        <dbReference type="ChEBI" id="CHEBI:58017"/>
        <dbReference type="EC" id="2.4.2.9"/>
    </reaction>
</comment>
<dbReference type="InterPro" id="IPR029057">
    <property type="entry name" value="PRTase-like"/>
</dbReference>
<dbReference type="GO" id="GO:0006355">
    <property type="term" value="P:regulation of DNA-templated transcription"/>
    <property type="evidence" value="ECO:0007669"/>
    <property type="project" value="UniProtKB-UniRule"/>
</dbReference>
<keyword evidence="4" id="KW-0328">Glycosyltransferase</keyword>
<dbReference type="PANTHER" id="PTHR11608">
    <property type="entry name" value="BIFUNCTIONAL PROTEIN PYRR"/>
    <property type="match status" value="1"/>
</dbReference>
<sequence>MPQANAPCLLDAKQMEVHLQRLCREISAVFGSDASIALLGIRTRGLYLAERLKAMLESNLQKEIPLGILDITLYRDDLSELAGSPIVRPTEIPFSLKDRSVILVDDVLFTGRTIRAALDALLDHGRPKRVWLAVLVDRGGRELPIQAEFVGIKMDVAMDSRVSVHMKDVDGEDAVLLESRS</sequence>
<organism evidence="6 7">
    <name type="scientific">Mesoterricola silvestris</name>
    <dbReference type="NCBI Taxonomy" id="2927979"/>
    <lineage>
        <taxon>Bacteria</taxon>
        <taxon>Pseudomonadati</taxon>
        <taxon>Acidobacteriota</taxon>
        <taxon>Holophagae</taxon>
        <taxon>Holophagales</taxon>
        <taxon>Holophagaceae</taxon>
        <taxon>Mesoterricola</taxon>
    </lineage>
</organism>
<dbReference type="InterPro" id="IPR000836">
    <property type="entry name" value="PRTase_dom"/>
</dbReference>
<dbReference type="Proteomes" id="UP001238179">
    <property type="component" value="Chromosome"/>
</dbReference>
<dbReference type="SUPFAM" id="SSF53271">
    <property type="entry name" value="PRTase-like"/>
    <property type="match status" value="1"/>
</dbReference>
<dbReference type="FunFam" id="3.40.50.2020:FF:000020">
    <property type="entry name" value="Bifunctional protein PyrR"/>
    <property type="match status" value="1"/>
</dbReference>
<reference evidence="7" key="1">
    <citation type="journal article" date="2023" name="Int. J. Syst. Evol. Microbiol.">
        <title>Mesoterricola silvestris gen. nov., sp. nov., Mesoterricola sediminis sp. nov., Geothrix oryzae sp. nov., Geothrix edaphica sp. nov., Geothrix rubra sp. nov., and Geothrix limicola sp. nov., six novel members of Acidobacteriota isolated from soils.</title>
        <authorList>
            <person name="Itoh H."/>
            <person name="Sugisawa Y."/>
            <person name="Mise K."/>
            <person name="Xu Z."/>
            <person name="Kuniyasu M."/>
            <person name="Ushijima N."/>
            <person name="Kawano K."/>
            <person name="Kobayashi E."/>
            <person name="Shiratori Y."/>
            <person name="Masuda Y."/>
            <person name="Senoo K."/>
        </authorList>
    </citation>
    <scope>NUCLEOTIDE SEQUENCE [LARGE SCALE GENOMIC DNA]</scope>
    <source>
        <strain evidence="7">W79</strain>
    </source>
</reference>
<dbReference type="EC" id="2.4.2.9" evidence="4"/>
<dbReference type="AlphaFoldDB" id="A0AA48GQV0"/>
<evidence type="ECO:0000313" key="6">
    <source>
        <dbReference type="EMBL" id="BDU74444.1"/>
    </source>
</evidence>
<evidence type="ECO:0000313" key="7">
    <source>
        <dbReference type="Proteomes" id="UP001238179"/>
    </source>
</evidence>
<dbReference type="EMBL" id="AP027080">
    <property type="protein sequence ID" value="BDU74444.1"/>
    <property type="molecule type" value="Genomic_DNA"/>
</dbReference>
<dbReference type="Gene3D" id="3.40.50.2020">
    <property type="match status" value="1"/>
</dbReference>
<feature type="domain" description="Phosphoribosyltransferase" evidence="5">
    <location>
        <begin position="9"/>
        <end position="153"/>
    </location>
</feature>